<sequence>MGFQLIYKSTFFIFVLTRIRMGDLAAPTNESCVGNGDPPVLPGTVDPDDYTYFYQCFWFPDSNCNCEYWYLAQLQCGPGGYFDESAQSCMLIKGVPTNETCIGTGDPNVLPGFVDPNDNTYFYQCYWFTDNSCSCQYWYLAQLQCQPGGYFNESTQSCLLIKGAIGLTDLL</sequence>
<dbReference type="OrthoDB" id="6020543at2759"/>
<evidence type="ECO:0000313" key="2">
    <source>
        <dbReference type="EMBL" id="OXA41083.1"/>
    </source>
</evidence>
<accession>A0A226D7G3</accession>
<name>A0A226D7G3_FOLCA</name>
<evidence type="ECO:0000256" key="1">
    <source>
        <dbReference type="SAM" id="SignalP"/>
    </source>
</evidence>
<organism evidence="2 3">
    <name type="scientific">Folsomia candida</name>
    <name type="common">Springtail</name>
    <dbReference type="NCBI Taxonomy" id="158441"/>
    <lineage>
        <taxon>Eukaryota</taxon>
        <taxon>Metazoa</taxon>
        <taxon>Ecdysozoa</taxon>
        <taxon>Arthropoda</taxon>
        <taxon>Hexapoda</taxon>
        <taxon>Collembola</taxon>
        <taxon>Entomobryomorpha</taxon>
        <taxon>Isotomoidea</taxon>
        <taxon>Isotomidae</taxon>
        <taxon>Proisotominae</taxon>
        <taxon>Folsomia</taxon>
    </lineage>
</organism>
<evidence type="ECO:0000313" key="3">
    <source>
        <dbReference type="Proteomes" id="UP000198287"/>
    </source>
</evidence>
<feature type="chain" id="PRO_5012804812" description="Chitin-binding type-2 domain-containing protein" evidence="1">
    <location>
        <begin position="26"/>
        <end position="171"/>
    </location>
</feature>
<dbReference type="AlphaFoldDB" id="A0A226D7G3"/>
<dbReference type="Proteomes" id="UP000198287">
    <property type="component" value="Unassembled WGS sequence"/>
</dbReference>
<reference evidence="2 3" key="1">
    <citation type="submission" date="2015-12" db="EMBL/GenBank/DDBJ databases">
        <title>The genome of Folsomia candida.</title>
        <authorList>
            <person name="Faddeeva A."/>
            <person name="Derks M.F."/>
            <person name="Anvar Y."/>
            <person name="Smit S."/>
            <person name="Van Straalen N."/>
            <person name="Roelofs D."/>
        </authorList>
    </citation>
    <scope>NUCLEOTIDE SEQUENCE [LARGE SCALE GENOMIC DNA]</scope>
    <source>
        <strain evidence="2 3">VU population</strain>
        <tissue evidence="2">Whole body</tissue>
    </source>
</reference>
<comment type="caution">
    <text evidence="2">The sequence shown here is derived from an EMBL/GenBank/DDBJ whole genome shotgun (WGS) entry which is preliminary data.</text>
</comment>
<keyword evidence="3" id="KW-1185">Reference proteome</keyword>
<feature type="signal peptide" evidence="1">
    <location>
        <begin position="1"/>
        <end position="25"/>
    </location>
</feature>
<proteinExistence type="predicted"/>
<evidence type="ECO:0008006" key="4">
    <source>
        <dbReference type="Google" id="ProtNLM"/>
    </source>
</evidence>
<protein>
    <recommendedName>
        <fullName evidence="4">Chitin-binding type-2 domain-containing protein</fullName>
    </recommendedName>
</protein>
<gene>
    <name evidence="2" type="ORF">Fcan01_24030</name>
</gene>
<keyword evidence="1" id="KW-0732">Signal</keyword>
<dbReference type="EMBL" id="LNIX01000030">
    <property type="protein sequence ID" value="OXA41083.1"/>
    <property type="molecule type" value="Genomic_DNA"/>
</dbReference>